<evidence type="ECO:0000313" key="5">
    <source>
        <dbReference type="EMBL" id="AIG98665.1"/>
    </source>
</evidence>
<organism evidence="5 6">
    <name type="scientific">Archaeoglobus fulgidus DSM 8774</name>
    <dbReference type="NCBI Taxonomy" id="1344584"/>
    <lineage>
        <taxon>Archaea</taxon>
        <taxon>Methanobacteriati</taxon>
        <taxon>Methanobacteriota</taxon>
        <taxon>Archaeoglobi</taxon>
        <taxon>Archaeoglobales</taxon>
        <taxon>Archaeoglobaceae</taxon>
        <taxon>Archaeoglobus</taxon>
    </lineage>
</organism>
<evidence type="ECO:0000256" key="4">
    <source>
        <dbReference type="NCBIfam" id="TIGR02371"/>
    </source>
</evidence>
<dbReference type="GO" id="GO:0016829">
    <property type="term" value="F:lyase activity"/>
    <property type="evidence" value="ECO:0007669"/>
    <property type="project" value="UniProtKB-KW"/>
</dbReference>
<dbReference type="GO" id="GO:0006522">
    <property type="term" value="P:alanine metabolic process"/>
    <property type="evidence" value="ECO:0007669"/>
    <property type="project" value="UniProtKB-UniRule"/>
</dbReference>
<feature type="active site" description="Proton donor/acceptor" evidence="3">
    <location>
        <position position="65"/>
    </location>
</feature>
<comment type="function">
    <text evidence="3">Catalyzes the NAD(+)-dependent oxidative deamination of L-alanine to pyruvate, and the reverse reaction, the reductive amination of pyruvate.</text>
</comment>
<feature type="binding site" evidence="3">
    <location>
        <begin position="217"/>
        <end position="219"/>
    </location>
    <ligand>
        <name>NAD(+)</name>
        <dbReference type="ChEBI" id="CHEBI:57540"/>
    </ligand>
</feature>
<keyword evidence="3" id="KW-0547">Nucleotide-binding</keyword>
<dbReference type="FunFam" id="3.40.50.720:FF:000311">
    <property type="entry name" value="Ornithine cyclodeaminase"/>
    <property type="match status" value="1"/>
</dbReference>
<dbReference type="PANTHER" id="PTHR13812:SF19">
    <property type="entry name" value="KETIMINE REDUCTASE MU-CRYSTALLIN"/>
    <property type="match status" value="1"/>
</dbReference>
<dbReference type="EC" id="1.4.1.1" evidence="3 4"/>
<gene>
    <name evidence="3" type="primary">ala</name>
    <name evidence="5" type="ORF">AFULGI_00019140</name>
</gene>
<evidence type="ECO:0000313" key="6">
    <source>
        <dbReference type="Proteomes" id="UP000028501"/>
    </source>
</evidence>
<dbReference type="Proteomes" id="UP000028501">
    <property type="component" value="Chromosome"/>
</dbReference>
<dbReference type="GO" id="GO:0051287">
    <property type="term" value="F:NAD binding"/>
    <property type="evidence" value="ECO:0007669"/>
    <property type="project" value="UniProtKB-UniRule"/>
</dbReference>
<dbReference type="GO" id="GO:0005737">
    <property type="term" value="C:cytoplasm"/>
    <property type="evidence" value="ECO:0007669"/>
    <property type="project" value="TreeGrafter"/>
</dbReference>
<dbReference type="NCBIfam" id="TIGR02371">
    <property type="entry name" value="ala_DH_arch"/>
    <property type="match status" value="1"/>
</dbReference>
<dbReference type="FunFam" id="3.30.1780.10:FF:000002">
    <property type="entry name" value="Ornithine cyclodeaminase"/>
    <property type="match status" value="1"/>
</dbReference>
<feature type="binding site" evidence="3">
    <location>
        <begin position="135"/>
        <end position="136"/>
    </location>
    <ligand>
        <name>NAD(+)</name>
        <dbReference type="ChEBI" id="CHEBI:57540"/>
    </ligand>
</feature>
<dbReference type="Pfam" id="PF02423">
    <property type="entry name" value="OCD_Mu_crystall"/>
    <property type="match status" value="1"/>
</dbReference>
<dbReference type="SUPFAM" id="SSF51735">
    <property type="entry name" value="NAD(P)-binding Rossmann-fold domains"/>
    <property type="match status" value="1"/>
</dbReference>
<feature type="binding site" evidence="3">
    <location>
        <position position="223"/>
    </location>
    <ligand>
        <name>NAD(+)</name>
        <dbReference type="ChEBI" id="CHEBI:57540"/>
    </ligand>
</feature>
<keyword evidence="2 3" id="KW-0520">NAD</keyword>
<dbReference type="InterPro" id="IPR028609">
    <property type="entry name" value="AlaDH_arch-typ"/>
</dbReference>
<comment type="similarity">
    <text evidence="3">Belongs to the ornithine cyclodeaminase/mu-crystallin family. Archaeal alanine dehydrogenase subfamily.</text>
</comment>
<dbReference type="HAMAP" id="MF_00935">
    <property type="entry name" value="AlaDH_arch"/>
    <property type="match status" value="1"/>
</dbReference>
<dbReference type="AlphaFoldDB" id="A0A075WE43"/>
<dbReference type="PIRSF" id="PIRSF001439">
    <property type="entry name" value="CryM"/>
    <property type="match status" value="1"/>
</dbReference>
<dbReference type="GO" id="GO:0000286">
    <property type="term" value="F:alanine dehydrogenase activity"/>
    <property type="evidence" value="ECO:0007669"/>
    <property type="project" value="UniProtKB-UniRule"/>
</dbReference>
<feature type="binding site" evidence="3">
    <location>
        <position position="108"/>
    </location>
    <ligand>
        <name>NAD(+)</name>
        <dbReference type="ChEBI" id="CHEBI:57540"/>
    </ligand>
</feature>
<dbReference type="GeneID" id="24795408"/>
<proteinExistence type="inferred from homology"/>
<evidence type="ECO:0000256" key="1">
    <source>
        <dbReference type="ARBA" id="ARBA00023002"/>
    </source>
</evidence>
<name>A0A075WE43_ARCFL</name>
<dbReference type="PANTHER" id="PTHR13812">
    <property type="entry name" value="KETIMINE REDUCTASE MU-CRYSTALLIN"/>
    <property type="match status" value="1"/>
</dbReference>
<reference evidence="5 6" key="1">
    <citation type="submission" date="2013-07" db="EMBL/GenBank/DDBJ databases">
        <title>Genome of Archaeoglobus fulgidus.</title>
        <authorList>
            <person name="Fiebig A."/>
            <person name="Birkeland N.-K."/>
        </authorList>
    </citation>
    <scope>NUCLEOTIDE SEQUENCE [LARGE SCALE GENOMIC DNA]</scope>
    <source>
        <strain evidence="5 6">DSM 8774</strain>
    </source>
</reference>
<dbReference type="InterPro" id="IPR023401">
    <property type="entry name" value="ODC_N"/>
</dbReference>
<sequence length="322" mass="34829">METLILTQEEVESLISMDEAMNAVEEAFRLYALGKAQMPPKVYLEFEKGDLRAMPAHLMGYAGLKWVNSHPGNPDKGLPTVMALMILNSPETGFPLAVMDATYTTSLRTGAAGGIAAKYLARKNSSVFGFIGCGTQAYFQLEALRRVFDIGEVKAYDVREKAAKKFVSYCEDRGISASVQPAEEASRCDVLVTTTPSRKPVVKAEWVEEGTHINAIGADGPGKQELDVEILKKAKIVVDDLEQAKHGGEINVAVSKGVIGVEDVHATIGEVIAGLKDGRESDEEITIFDSTGLAIQDVAVAKVVYENALSKNVGSKIKFFRI</sequence>
<dbReference type="SMR" id="A0A075WE43"/>
<dbReference type="Gene3D" id="3.40.50.720">
    <property type="entry name" value="NAD(P)-binding Rossmann-like Domain"/>
    <property type="match status" value="1"/>
</dbReference>
<dbReference type="InterPro" id="IPR003462">
    <property type="entry name" value="ODC_Mu_crystall"/>
</dbReference>
<keyword evidence="5" id="KW-0456">Lyase</keyword>
<dbReference type="EMBL" id="CP006577">
    <property type="protein sequence ID" value="AIG98665.1"/>
    <property type="molecule type" value="Genomic_DNA"/>
</dbReference>
<dbReference type="RefSeq" id="WP_010879161.1">
    <property type="nucleotide sequence ID" value="NZ_CP006577.1"/>
</dbReference>
<dbReference type="HOGENOM" id="CLU_042088_3_1_2"/>
<dbReference type="KEGG" id="afg:AFULGI_00019140"/>
<dbReference type="InterPro" id="IPR012742">
    <property type="entry name" value="Ala_DH_archaeglobus"/>
</dbReference>
<keyword evidence="1 3" id="KW-0560">Oxidoreductase</keyword>
<dbReference type="Gene3D" id="3.30.1780.10">
    <property type="entry name" value="ornithine cyclodeaminase, domain 1"/>
    <property type="match status" value="1"/>
</dbReference>
<protein>
    <recommendedName>
        <fullName evidence="3 4">Alanine dehydrogenase</fullName>
        <shortName evidence="3">AlaDH</shortName>
        <ecNumber evidence="3 4">1.4.1.1</ecNumber>
    </recommendedName>
</protein>
<feature type="binding site" evidence="3">
    <location>
        <position position="290"/>
    </location>
    <ligand>
        <name>NAD(+)</name>
        <dbReference type="ChEBI" id="CHEBI:57540"/>
    </ligand>
</feature>
<comment type="catalytic activity">
    <reaction evidence="3">
        <text>L-alanine + NAD(+) + H2O = pyruvate + NH4(+) + NADH + H(+)</text>
        <dbReference type="Rhea" id="RHEA:18405"/>
        <dbReference type="ChEBI" id="CHEBI:15361"/>
        <dbReference type="ChEBI" id="CHEBI:15377"/>
        <dbReference type="ChEBI" id="CHEBI:15378"/>
        <dbReference type="ChEBI" id="CHEBI:28938"/>
        <dbReference type="ChEBI" id="CHEBI:57540"/>
        <dbReference type="ChEBI" id="CHEBI:57945"/>
        <dbReference type="ChEBI" id="CHEBI:57972"/>
        <dbReference type="EC" id="1.4.1.1"/>
    </reaction>
</comment>
<dbReference type="InterPro" id="IPR036291">
    <property type="entry name" value="NAD(P)-bd_dom_sf"/>
</dbReference>
<feature type="binding site" evidence="3">
    <location>
        <begin position="157"/>
        <end position="159"/>
    </location>
    <ligand>
        <name>NAD(+)</name>
        <dbReference type="ChEBI" id="CHEBI:57540"/>
    </ligand>
</feature>
<evidence type="ECO:0000256" key="3">
    <source>
        <dbReference type="HAMAP-Rule" id="MF_00935"/>
    </source>
</evidence>
<evidence type="ECO:0000256" key="2">
    <source>
        <dbReference type="ARBA" id="ARBA00023027"/>
    </source>
</evidence>
<accession>A0A075WE43</accession>